<gene>
    <name evidence="15" type="ORF">C6N40_05410</name>
</gene>
<feature type="chain" id="PRO_5015116525" evidence="12">
    <location>
        <begin position="31"/>
        <end position="867"/>
    </location>
</feature>
<name>A0A2P6MAR5_9GAMM</name>
<keyword evidence="7 9" id="KW-0472">Membrane</keyword>
<keyword evidence="2 9" id="KW-0813">Transport</keyword>
<evidence type="ECO:0000256" key="11">
    <source>
        <dbReference type="RuleBase" id="RU003357"/>
    </source>
</evidence>
<dbReference type="PANTHER" id="PTHR47234:SF2">
    <property type="entry name" value="TONB-DEPENDENT RECEPTOR"/>
    <property type="match status" value="1"/>
</dbReference>
<dbReference type="EMBL" id="PVLF01000004">
    <property type="protein sequence ID" value="PRH83077.1"/>
    <property type="molecule type" value="Genomic_DNA"/>
</dbReference>
<evidence type="ECO:0000256" key="10">
    <source>
        <dbReference type="PROSITE-ProRule" id="PRU10143"/>
    </source>
</evidence>
<feature type="domain" description="TonB-dependent receptor plug" evidence="14">
    <location>
        <begin position="58"/>
        <end position="166"/>
    </location>
</feature>
<evidence type="ECO:0000313" key="15">
    <source>
        <dbReference type="EMBL" id="PRH83077.1"/>
    </source>
</evidence>
<keyword evidence="5 12" id="KW-0732">Signal</keyword>
<dbReference type="CDD" id="cd01347">
    <property type="entry name" value="ligand_gated_channel"/>
    <property type="match status" value="1"/>
</dbReference>
<organism evidence="15 16">
    <name type="scientific">Arenimonas caeni</name>
    <dbReference type="NCBI Taxonomy" id="2058085"/>
    <lineage>
        <taxon>Bacteria</taxon>
        <taxon>Pseudomonadati</taxon>
        <taxon>Pseudomonadota</taxon>
        <taxon>Gammaproteobacteria</taxon>
        <taxon>Lysobacterales</taxon>
        <taxon>Lysobacteraceae</taxon>
        <taxon>Arenimonas</taxon>
    </lineage>
</organism>
<evidence type="ECO:0000256" key="12">
    <source>
        <dbReference type="SAM" id="SignalP"/>
    </source>
</evidence>
<evidence type="ECO:0000256" key="5">
    <source>
        <dbReference type="ARBA" id="ARBA00022729"/>
    </source>
</evidence>
<evidence type="ECO:0000259" key="13">
    <source>
        <dbReference type="Pfam" id="PF00593"/>
    </source>
</evidence>
<evidence type="ECO:0000256" key="7">
    <source>
        <dbReference type="ARBA" id="ARBA00023136"/>
    </source>
</evidence>
<dbReference type="AlphaFoldDB" id="A0A2P6MAR5"/>
<protein>
    <submittedName>
        <fullName evidence="15">TonB-dependent receptor</fullName>
    </submittedName>
</protein>
<dbReference type="OrthoDB" id="6276154at2"/>
<sequence>MSKTNQLSGAIRFALLAAATSTFAAAPAFAQEEEEAATLETVEVTGSRIKRADIEGALPVTVISRAQIDASGDVSVAEFLRDTTFNSTGSFRPQSGSSAQAGAEISLRGLGASRTLVLVDGRRAPKSPFTGNSADLNSIPLAAVERIEILSDGASAIYGSDAIGGVVNIITRKDYSGVQFTYGMGTPSYEGGETEEASLIMGISGDRGTLLAGVGMSSRGMVFTRERPWGTTPGASTYGNNYRLLNAGETAYTTGYLPVPGGCTDPGFYISPNNGRCVFNFNLVAADEAEIKNHSAFARGEFDINDNWSTYLSTTVSRVKSFGRYAPDLGALYVPIDSPNNPTYDPVAGTGTNSAILYHRFAALGNRDTYIDSNVYDVMFGFQGRLFDKVDVDFGVRQSEFKYFELGRNYVIQTLAEQAIADGSYDIFNPGANSADVLNGMKATINRESTWTTREVFGLATFDVFEMSGGASMMAVGFEYRDEDYKDLYDSLQEAGLTPGSAGNSAAGGRDITALYAEWVMPITSNFEVSLAARYEDYSDYGSDLAPKIAMRWQPLDNLTVRASYGQGFAAPTLDILTQKDAFSADTVFDPATCLAYGDYPANATGPGGRDGRTPAVYCAEEGGLNGVQIDAYRKANPNLGSEQSDQYSIGVAWDPTDWLNITLDYYNITIEDRIAFFSSQTLVNIDIGQDPLNRPFPGAPCSLTRDPLDGNAIAMIENCYFNQGEIKTDGADLKIRTNFDFGGWGNLMSQLDVGWLNSQTVDGGPNSVGNLGVPEFRATLMNQWNINDFSFNWNMRHIDENGRASSQTLHDLQANWSAPWNGRITIGVTNVENELPELIAYGSRNFNFNLYDAYGRTPYIRYTQEF</sequence>
<comment type="subcellular location">
    <subcellularLocation>
        <location evidence="1 9">Cell outer membrane</location>
        <topology evidence="1 9">Multi-pass membrane protein</topology>
    </subcellularLocation>
</comment>
<keyword evidence="4 9" id="KW-0812">Transmembrane</keyword>
<proteinExistence type="inferred from homology"/>
<dbReference type="InterPro" id="IPR036942">
    <property type="entry name" value="Beta-barrel_TonB_sf"/>
</dbReference>
<dbReference type="SUPFAM" id="SSF56935">
    <property type="entry name" value="Porins"/>
    <property type="match status" value="1"/>
</dbReference>
<comment type="caution">
    <text evidence="15">The sequence shown here is derived from an EMBL/GenBank/DDBJ whole genome shotgun (WGS) entry which is preliminary data.</text>
</comment>
<comment type="similarity">
    <text evidence="9 11">Belongs to the TonB-dependent receptor family.</text>
</comment>
<dbReference type="InterPro" id="IPR010916">
    <property type="entry name" value="TonB_box_CS"/>
</dbReference>
<keyword evidence="3 9" id="KW-1134">Transmembrane beta strand</keyword>
<dbReference type="PANTHER" id="PTHR47234">
    <property type="match status" value="1"/>
</dbReference>
<evidence type="ECO:0000256" key="4">
    <source>
        <dbReference type="ARBA" id="ARBA00022692"/>
    </source>
</evidence>
<evidence type="ECO:0000313" key="16">
    <source>
        <dbReference type="Proteomes" id="UP000241736"/>
    </source>
</evidence>
<dbReference type="Gene3D" id="2.170.130.10">
    <property type="entry name" value="TonB-dependent receptor, plug domain"/>
    <property type="match status" value="1"/>
</dbReference>
<dbReference type="PROSITE" id="PS52016">
    <property type="entry name" value="TONB_DEPENDENT_REC_3"/>
    <property type="match status" value="1"/>
</dbReference>
<feature type="signal peptide" evidence="12">
    <location>
        <begin position="1"/>
        <end position="30"/>
    </location>
</feature>
<dbReference type="Proteomes" id="UP000241736">
    <property type="component" value="Unassembled WGS sequence"/>
</dbReference>
<evidence type="ECO:0000256" key="9">
    <source>
        <dbReference type="PROSITE-ProRule" id="PRU01360"/>
    </source>
</evidence>
<reference evidence="15 16" key="1">
    <citation type="submission" date="2018-03" db="EMBL/GenBank/DDBJ databases">
        <title>Arenimonas caeni sp. nov., isolated from activated sludge.</title>
        <authorList>
            <person name="Liu H."/>
        </authorList>
    </citation>
    <scope>NUCLEOTIDE SEQUENCE [LARGE SCALE GENOMIC DNA]</scope>
    <source>
        <strain evidence="16">z29</strain>
    </source>
</reference>
<keyword evidence="8 9" id="KW-0998">Cell outer membrane</keyword>
<evidence type="ECO:0000256" key="1">
    <source>
        <dbReference type="ARBA" id="ARBA00004571"/>
    </source>
</evidence>
<keyword evidence="16" id="KW-1185">Reference proteome</keyword>
<dbReference type="InterPro" id="IPR037066">
    <property type="entry name" value="Plug_dom_sf"/>
</dbReference>
<evidence type="ECO:0000256" key="8">
    <source>
        <dbReference type="ARBA" id="ARBA00023237"/>
    </source>
</evidence>
<dbReference type="Pfam" id="PF00593">
    <property type="entry name" value="TonB_dep_Rec_b-barrel"/>
    <property type="match status" value="1"/>
</dbReference>
<dbReference type="InterPro" id="IPR039426">
    <property type="entry name" value="TonB-dep_rcpt-like"/>
</dbReference>
<keyword evidence="15" id="KW-0675">Receptor</keyword>
<dbReference type="RefSeq" id="WP_106989984.1">
    <property type="nucleotide sequence ID" value="NZ_KZ679086.1"/>
</dbReference>
<evidence type="ECO:0000256" key="3">
    <source>
        <dbReference type="ARBA" id="ARBA00022452"/>
    </source>
</evidence>
<evidence type="ECO:0000256" key="6">
    <source>
        <dbReference type="ARBA" id="ARBA00023077"/>
    </source>
</evidence>
<accession>A0A2P6MAR5</accession>
<dbReference type="InterPro" id="IPR000531">
    <property type="entry name" value="Beta-barrel_TonB"/>
</dbReference>
<dbReference type="InterPro" id="IPR012910">
    <property type="entry name" value="Plug_dom"/>
</dbReference>
<dbReference type="Gene3D" id="2.40.170.20">
    <property type="entry name" value="TonB-dependent receptor, beta-barrel domain"/>
    <property type="match status" value="1"/>
</dbReference>
<dbReference type="Pfam" id="PF07715">
    <property type="entry name" value="Plug"/>
    <property type="match status" value="1"/>
</dbReference>
<evidence type="ECO:0000256" key="2">
    <source>
        <dbReference type="ARBA" id="ARBA00022448"/>
    </source>
</evidence>
<dbReference type="GO" id="GO:0009279">
    <property type="term" value="C:cell outer membrane"/>
    <property type="evidence" value="ECO:0007669"/>
    <property type="project" value="UniProtKB-SubCell"/>
</dbReference>
<dbReference type="PROSITE" id="PS00430">
    <property type="entry name" value="TONB_DEPENDENT_REC_1"/>
    <property type="match status" value="1"/>
</dbReference>
<feature type="short sequence motif" description="TonB box" evidence="10">
    <location>
        <begin position="41"/>
        <end position="47"/>
    </location>
</feature>
<keyword evidence="6 10" id="KW-0798">TonB box</keyword>
<feature type="domain" description="TonB-dependent receptor-like beta-barrel" evidence="13">
    <location>
        <begin position="365"/>
        <end position="832"/>
    </location>
</feature>
<evidence type="ECO:0000259" key="14">
    <source>
        <dbReference type="Pfam" id="PF07715"/>
    </source>
</evidence>